<evidence type="ECO:0000313" key="2">
    <source>
        <dbReference type="EMBL" id="VAW72080.1"/>
    </source>
</evidence>
<dbReference type="InterPro" id="IPR029063">
    <property type="entry name" value="SAM-dependent_MTases_sf"/>
</dbReference>
<dbReference type="PANTHER" id="PTHR43861:SF1">
    <property type="entry name" value="TRANS-ACONITATE 2-METHYLTRANSFERASE"/>
    <property type="match status" value="1"/>
</dbReference>
<organism evidence="2">
    <name type="scientific">hydrothermal vent metagenome</name>
    <dbReference type="NCBI Taxonomy" id="652676"/>
    <lineage>
        <taxon>unclassified sequences</taxon>
        <taxon>metagenomes</taxon>
        <taxon>ecological metagenomes</taxon>
    </lineage>
</organism>
<proteinExistence type="predicted"/>
<dbReference type="EMBL" id="UOFJ01000640">
    <property type="protein sequence ID" value="VAW72080.1"/>
    <property type="molecule type" value="Genomic_DNA"/>
</dbReference>
<dbReference type="CDD" id="cd02440">
    <property type="entry name" value="AdoMet_MTases"/>
    <property type="match status" value="1"/>
</dbReference>
<dbReference type="InterPro" id="IPR025714">
    <property type="entry name" value="Methyltranfer_dom"/>
</dbReference>
<reference evidence="2" key="1">
    <citation type="submission" date="2018-06" db="EMBL/GenBank/DDBJ databases">
        <authorList>
            <person name="Zhirakovskaya E."/>
        </authorList>
    </citation>
    <scope>NUCLEOTIDE SEQUENCE</scope>
</reference>
<accession>A0A3B0Y5G0</accession>
<dbReference type="AlphaFoldDB" id="A0A3B0Y5G0"/>
<dbReference type="SUPFAM" id="SSF53335">
    <property type="entry name" value="S-adenosyl-L-methionine-dependent methyltransferases"/>
    <property type="match status" value="1"/>
</dbReference>
<dbReference type="Gene3D" id="3.40.50.150">
    <property type="entry name" value="Vaccinia Virus protein VP39"/>
    <property type="match status" value="1"/>
</dbReference>
<evidence type="ECO:0000259" key="1">
    <source>
        <dbReference type="Pfam" id="PF13847"/>
    </source>
</evidence>
<dbReference type="Pfam" id="PF13847">
    <property type="entry name" value="Methyltransf_31"/>
    <property type="match status" value="1"/>
</dbReference>
<feature type="domain" description="Methyltransferase" evidence="1">
    <location>
        <begin position="33"/>
        <end position="150"/>
    </location>
</feature>
<name>A0A3B0Y5G0_9ZZZZ</name>
<gene>
    <name evidence="2" type="ORF">MNBD_GAMMA10-2327</name>
</gene>
<dbReference type="PANTHER" id="PTHR43861">
    <property type="entry name" value="TRANS-ACONITATE 2-METHYLTRANSFERASE-RELATED"/>
    <property type="match status" value="1"/>
</dbReference>
<protein>
    <recommendedName>
        <fullName evidence="1">Methyltransferase domain-containing protein</fullName>
    </recommendedName>
</protein>
<sequence>MENNVSASQYQNNAAFVAELGSGVLSLLAAKRDEYILDLGCGDGVLSKKIALTGAKVLAVDYNQDMVNKALERDLDAQVCDVEKLCYDNRFDAVFSNAALHWMTDYQCVINGVHKALKTGGRFVAEFGEHDNLINIRQVLKQVHSENKLFGEYREPCFNPKLAFYKNALEDGGFKVTHIERFERPTPLGEGAVEWFQMYACGLIKNFNQDTLTLYINRTMHLLKQHYVFDGNSWTADFVRLRFCAIKL</sequence>